<dbReference type="Gene3D" id="3.10.20.70">
    <property type="entry name" value="Glutamine synthetase, N-terminal domain"/>
    <property type="match status" value="1"/>
</dbReference>
<comment type="similarity">
    <text evidence="2 6 7">Belongs to the glutamine synthetase family.</text>
</comment>
<evidence type="ECO:0000313" key="9">
    <source>
        <dbReference type="EMBL" id="GEP56317.1"/>
    </source>
</evidence>
<dbReference type="GO" id="GO:0004356">
    <property type="term" value="F:glutamine synthetase activity"/>
    <property type="evidence" value="ECO:0007669"/>
    <property type="project" value="InterPro"/>
</dbReference>
<dbReference type="EMBL" id="BKAJ01000061">
    <property type="protein sequence ID" value="GEP56317.1"/>
    <property type="molecule type" value="Genomic_DNA"/>
</dbReference>
<protein>
    <submittedName>
        <fullName evidence="9">Glutamine synthetase</fullName>
    </submittedName>
</protein>
<dbReference type="AlphaFoldDB" id="A0A512NBK9"/>
<evidence type="ECO:0000256" key="4">
    <source>
        <dbReference type="ARBA" id="ARBA00022741"/>
    </source>
</evidence>
<dbReference type="SUPFAM" id="SSF55931">
    <property type="entry name" value="Glutamine synthetase/guanido kinase"/>
    <property type="match status" value="1"/>
</dbReference>
<evidence type="ECO:0000256" key="2">
    <source>
        <dbReference type="ARBA" id="ARBA00009897"/>
    </source>
</evidence>
<dbReference type="Pfam" id="PF00120">
    <property type="entry name" value="Gln-synt_C"/>
    <property type="match status" value="1"/>
</dbReference>
<comment type="caution">
    <text evidence="9">The sequence shown here is derived from an EMBL/GenBank/DDBJ whole genome shotgun (WGS) entry which is preliminary data.</text>
</comment>
<dbReference type="PANTHER" id="PTHR43785">
    <property type="entry name" value="GAMMA-GLUTAMYLPUTRESCINE SYNTHETASE"/>
    <property type="match status" value="1"/>
</dbReference>
<proteinExistence type="inferred from homology"/>
<dbReference type="OrthoDB" id="9807095at2"/>
<evidence type="ECO:0000256" key="6">
    <source>
        <dbReference type="PROSITE-ProRule" id="PRU01331"/>
    </source>
</evidence>
<gene>
    <name evidence="9" type="ORF">RSO01_34830</name>
</gene>
<evidence type="ECO:0000256" key="5">
    <source>
        <dbReference type="ARBA" id="ARBA00022840"/>
    </source>
</evidence>
<evidence type="ECO:0000256" key="7">
    <source>
        <dbReference type="RuleBase" id="RU000384"/>
    </source>
</evidence>
<keyword evidence="5" id="KW-0067">ATP-binding</keyword>
<evidence type="ECO:0000259" key="8">
    <source>
        <dbReference type="PROSITE" id="PS51987"/>
    </source>
</evidence>
<dbReference type="PANTHER" id="PTHR43785:SF12">
    <property type="entry name" value="TYPE-1 GLUTAMINE SYNTHETASE 2"/>
    <property type="match status" value="1"/>
</dbReference>
<evidence type="ECO:0000256" key="3">
    <source>
        <dbReference type="ARBA" id="ARBA00022598"/>
    </source>
</evidence>
<dbReference type="RefSeq" id="WP_147150383.1">
    <property type="nucleotide sequence ID" value="NZ_BKAJ01000061.1"/>
</dbReference>
<dbReference type="InterPro" id="IPR014746">
    <property type="entry name" value="Gln_synth/guanido_kin_cat_dom"/>
</dbReference>
<accession>A0A512NBK9</accession>
<keyword evidence="3" id="KW-0436">Ligase</keyword>
<dbReference type="InterPro" id="IPR036651">
    <property type="entry name" value="Gln_synt_N_sf"/>
</dbReference>
<dbReference type="SUPFAM" id="SSF54368">
    <property type="entry name" value="Glutamine synthetase, N-terminal domain"/>
    <property type="match status" value="1"/>
</dbReference>
<dbReference type="Proteomes" id="UP000321058">
    <property type="component" value="Unassembled WGS sequence"/>
</dbReference>
<dbReference type="FunFam" id="3.30.590.10:FF:000005">
    <property type="entry name" value="Probable glutamine synthetase"/>
    <property type="match status" value="1"/>
</dbReference>
<dbReference type="GO" id="GO:0042402">
    <property type="term" value="P:biogenic amine catabolic process"/>
    <property type="evidence" value="ECO:0007669"/>
    <property type="project" value="UniProtKB-ARBA"/>
</dbReference>
<keyword evidence="10" id="KW-1185">Reference proteome</keyword>
<dbReference type="GO" id="GO:0005524">
    <property type="term" value="F:ATP binding"/>
    <property type="evidence" value="ECO:0007669"/>
    <property type="project" value="UniProtKB-KW"/>
</dbReference>
<dbReference type="GO" id="GO:0006542">
    <property type="term" value="P:glutamine biosynthetic process"/>
    <property type="evidence" value="ECO:0007669"/>
    <property type="project" value="InterPro"/>
</dbReference>
<dbReference type="Gene3D" id="3.30.590.10">
    <property type="entry name" value="Glutamine synthetase/guanido kinase, catalytic domain"/>
    <property type="match status" value="1"/>
</dbReference>
<comment type="cofactor">
    <cofactor evidence="1">
        <name>Mg(2+)</name>
        <dbReference type="ChEBI" id="CHEBI:18420"/>
    </cofactor>
</comment>
<organism evidence="9 10">
    <name type="scientific">Reyranella soli</name>
    <dbReference type="NCBI Taxonomy" id="1230389"/>
    <lineage>
        <taxon>Bacteria</taxon>
        <taxon>Pseudomonadati</taxon>
        <taxon>Pseudomonadota</taxon>
        <taxon>Alphaproteobacteria</taxon>
        <taxon>Hyphomicrobiales</taxon>
        <taxon>Reyranellaceae</taxon>
        <taxon>Reyranella</taxon>
    </lineage>
</organism>
<dbReference type="SMART" id="SM01230">
    <property type="entry name" value="Gln-synt_C"/>
    <property type="match status" value="1"/>
</dbReference>
<dbReference type="GO" id="GO:0006576">
    <property type="term" value="P:biogenic amine metabolic process"/>
    <property type="evidence" value="ECO:0007669"/>
    <property type="project" value="UniProtKB-ARBA"/>
</dbReference>
<dbReference type="InterPro" id="IPR008146">
    <property type="entry name" value="Gln_synth_cat_dom"/>
</dbReference>
<evidence type="ECO:0000256" key="1">
    <source>
        <dbReference type="ARBA" id="ARBA00001946"/>
    </source>
</evidence>
<reference evidence="9 10" key="1">
    <citation type="submission" date="2019-07" db="EMBL/GenBank/DDBJ databases">
        <title>Whole genome shotgun sequence of Reyranella soli NBRC 108950.</title>
        <authorList>
            <person name="Hosoyama A."/>
            <person name="Uohara A."/>
            <person name="Ohji S."/>
            <person name="Ichikawa N."/>
        </authorList>
    </citation>
    <scope>NUCLEOTIDE SEQUENCE [LARGE SCALE GENOMIC DNA]</scope>
    <source>
        <strain evidence="9 10">NBRC 108950</strain>
    </source>
</reference>
<dbReference type="PROSITE" id="PS51987">
    <property type="entry name" value="GS_CATALYTIC"/>
    <property type="match status" value="1"/>
</dbReference>
<sequence>MEPRQVRTAADARRILQERGLRHVKVGVHDIDGILRGKYLHIDKFSGALDGGMGFCDVVLGWDSNDQLYDNVTYTGWHTAYPDANVRILPETCREIATEPGNLLFLCEFTDKAEEICPRGVLRRVLARAAKLGFEVKVGFEYEFFVFAETAFSIREKGYKNLKPISPGFFGYSMLRNSVLSDWYRDLLAMCETMDMGIEGLHTETGAGVLEAALRVKDALGAADAAALFKLYTKVLAQKRDWLATFMAKWSKDWPGCGGHMHMSLWKDGRPVFFDEGGSHRMSDTMRHFVGGQRALMPDLLAMVANNVNSYRRLIPGFWAPTVSSWGVENRTTSLRVIPGSAKSTRVEYRIAAADANPYLALAAAVGSGLWGVENKIDPGEPIKGNSYEIEHPEKAQLPRTLMEAAGRLKASPAARDLFGDAFVDHYSATREWEEREFRKAITEWELDRYMEII</sequence>
<name>A0A512NBK9_9HYPH</name>
<evidence type="ECO:0000313" key="10">
    <source>
        <dbReference type="Proteomes" id="UP000321058"/>
    </source>
</evidence>
<keyword evidence="4" id="KW-0547">Nucleotide-binding</keyword>
<feature type="domain" description="GS catalytic" evidence="8">
    <location>
        <begin position="118"/>
        <end position="454"/>
    </location>
</feature>